<keyword evidence="1" id="KW-0540">Nuclease</keyword>
<accession>A0A068NX86</accession>
<protein>
    <submittedName>
        <fullName evidence="1">HNH endonuclease</fullName>
    </submittedName>
</protein>
<dbReference type="KEGG" id="fgi:OP10G_4594"/>
<dbReference type="Proteomes" id="UP000027982">
    <property type="component" value="Chromosome"/>
</dbReference>
<proteinExistence type="predicted"/>
<evidence type="ECO:0000313" key="2">
    <source>
        <dbReference type="Proteomes" id="UP000027982"/>
    </source>
</evidence>
<dbReference type="AlphaFoldDB" id="A0A068NX86"/>
<keyword evidence="2" id="KW-1185">Reference proteome</keyword>
<keyword evidence="1" id="KW-0378">Hydrolase</keyword>
<gene>
    <name evidence="1" type="ORF">OP10G_4594</name>
</gene>
<dbReference type="STRING" id="661478.OP10G_4594"/>
<organism evidence="1 2">
    <name type="scientific">Fimbriimonas ginsengisoli Gsoil 348</name>
    <dbReference type="NCBI Taxonomy" id="661478"/>
    <lineage>
        <taxon>Bacteria</taxon>
        <taxon>Bacillati</taxon>
        <taxon>Armatimonadota</taxon>
        <taxon>Fimbriimonadia</taxon>
        <taxon>Fimbriimonadales</taxon>
        <taxon>Fimbriimonadaceae</taxon>
        <taxon>Fimbriimonas</taxon>
    </lineage>
</organism>
<name>A0A068NX86_FIMGI</name>
<dbReference type="HOGENOM" id="CLU_1584029_0_0_0"/>
<evidence type="ECO:0000313" key="1">
    <source>
        <dbReference type="EMBL" id="AIE87962.1"/>
    </source>
</evidence>
<dbReference type="RefSeq" id="WP_025228163.1">
    <property type="nucleotide sequence ID" value="NZ_CP007139.1"/>
</dbReference>
<reference evidence="1 2" key="1">
    <citation type="journal article" date="2014" name="PLoS ONE">
        <title>The first complete genome sequence of the class fimbriimonadia in the phylum armatimonadetes.</title>
        <authorList>
            <person name="Hu Z.Y."/>
            <person name="Wang Y.Z."/>
            <person name="Im W.T."/>
            <person name="Wang S.Y."/>
            <person name="Zhao G.P."/>
            <person name="Zheng H.J."/>
            <person name="Quan Z.X."/>
        </authorList>
    </citation>
    <scope>NUCLEOTIDE SEQUENCE [LARGE SCALE GENOMIC DNA]</scope>
    <source>
        <strain evidence="1">Gsoil 348</strain>
    </source>
</reference>
<sequence length="168" mass="17858">MENVADDFSRGGKPPGNLEVLARLLPDLPTPAEAVLDPEEGVRAALRGLVERSLTGPFDFAVVLEDPQTCPNCGGAVSAPKSPYCSEVCRDTAAFVRQFRSSLLNGAIFERERQIGLGQALWKIQGGGYPLRQRLVTPKVLAKVIERDGGKCSVCGAPATEIDHVGSG</sequence>
<dbReference type="OrthoDB" id="5244068at2"/>
<keyword evidence="1" id="KW-0255">Endonuclease</keyword>
<dbReference type="EMBL" id="CP007139">
    <property type="protein sequence ID" value="AIE87962.1"/>
    <property type="molecule type" value="Genomic_DNA"/>
</dbReference>
<dbReference type="GO" id="GO:0004519">
    <property type="term" value="F:endonuclease activity"/>
    <property type="evidence" value="ECO:0007669"/>
    <property type="project" value="UniProtKB-KW"/>
</dbReference>